<proteinExistence type="predicted"/>
<dbReference type="SUPFAM" id="SSF52540">
    <property type="entry name" value="P-loop containing nucleoside triphosphate hydrolases"/>
    <property type="match status" value="1"/>
</dbReference>
<dbReference type="PROSITE" id="PS51417">
    <property type="entry name" value="ARF"/>
    <property type="match status" value="1"/>
</dbReference>
<evidence type="ECO:0000256" key="4">
    <source>
        <dbReference type="PIRSR" id="PIRSR606689-2"/>
    </source>
</evidence>
<dbReference type="SMART" id="SM00178">
    <property type="entry name" value="SAR"/>
    <property type="match status" value="1"/>
</dbReference>
<dbReference type="GO" id="GO:0046872">
    <property type="term" value="F:metal ion binding"/>
    <property type="evidence" value="ECO:0007669"/>
    <property type="project" value="UniProtKB-KW"/>
</dbReference>
<keyword evidence="4" id="KW-0479">Metal-binding</keyword>
<dbReference type="GO" id="GO:0005525">
    <property type="term" value="F:GTP binding"/>
    <property type="evidence" value="ECO:0007669"/>
    <property type="project" value="UniProtKB-KW"/>
</dbReference>
<dbReference type="Gene3D" id="3.40.50.300">
    <property type="entry name" value="P-loop containing nucleotide triphosphate hydrolases"/>
    <property type="match status" value="1"/>
</dbReference>
<evidence type="ECO:0008006" key="8">
    <source>
        <dbReference type="Google" id="ProtNLM"/>
    </source>
</evidence>
<dbReference type="InterPro" id="IPR006689">
    <property type="entry name" value="Small_GTPase_ARF/SAR"/>
</dbReference>
<protein>
    <recommendedName>
        <fullName evidence="8">ADP-ribosylation factor-like 9</fullName>
    </recommendedName>
</protein>
<keyword evidence="2 3" id="KW-0342">GTP-binding</keyword>
<reference evidence="6" key="2">
    <citation type="submission" date="2025-09" db="UniProtKB">
        <authorList>
            <consortium name="Ensembl"/>
        </authorList>
    </citation>
    <scope>IDENTIFICATION</scope>
</reference>
<dbReference type="Ensembl" id="ENSPMGT00000021206.1">
    <property type="protein sequence ID" value="ENSPMGP00000019898.1"/>
    <property type="gene ID" value="ENSPMGG00000016095.1"/>
</dbReference>
<dbReference type="InterPro" id="IPR027417">
    <property type="entry name" value="P-loop_NTPase"/>
</dbReference>
<reference evidence="6" key="1">
    <citation type="submission" date="2025-08" db="UniProtKB">
        <authorList>
            <consortium name="Ensembl"/>
        </authorList>
    </citation>
    <scope>IDENTIFICATION</scope>
</reference>
<keyword evidence="7" id="KW-1185">Reference proteome</keyword>
<feature type="binding site" evidence="3">
    <location>
        <begin position="99"/>
        <end position="106"/>
    </location>
    <ligand>
        <name>GTP</name>
        <dbReference type="ChEBI" id="CHEBI:37565"/>
    </ligand>
</feature>
<feature type="binding site" evidence="4">
    <location>
        <position position="106"/>
    </location>
    <ligand>
        <name>Mg(2+)</name>
        <dbReference type="ChEBI" id="CHEBI:18420"/>
    </ligand>
</feature>
<evidence type="ECO:0000256" key="2">
    <source>
        <dbReference type="ARBA" id="ARBA00023134"/>
    </source>
</evidence>
<sequence>MVGFRDVGALGASVVIAGGVAYFVWNYLSKQKTSQPPAKEAEKPTEESIKPIKQDGDGDVKAEEIRPVSAPVVATEASVQSTAVVKTVKPRGTQVLVLGLDGAGKTSLLRSFTNSWSGEEPQRTQGLNAVSISREDLAIEFLEIGGSAELRQYWLKYMSKALMLVYVVDASNPQVFPLAKTHLHEILATEPHLPLMVLANKQDCAGACTITDLHEALSLSQLGDRKLFVIGTYVTKDVEEPSSGVEDALEIIIETIQTQR</sequence>
<name>A0A3B4ARY2_9GOBI</name>
<dbReference type="AlphaFoldDB" id="A0A3B4ARY2"/>
<dbReference type="Pfam" id="PF00025">
    <property type="entry name" value="Arf"/>
    <property type="match status" value="1"/>
</dbReference>
<evidence type="ECO:0000256" key="1">
    <source>
        <dbReference type="ARBA" id="ARBA00022741"/>
    </source>
</evidence>
<dbReference type="SMART" id="SM00177">
    <property type="entry name" value="ARF"/>
    <property type="match status" value="1"/>
</dbReference>
<evidence type="ECO:0000313" key="7">
    <source>
        <dbReference type="Proteomes" id="UP000261520"/>
    </source>
</evidence>
<feature type="region of interest" description="Disordered" evidence="5">
    <location>
        <begin position="33"/>
        <end position="60"/>
    </location>
</feature>
<keyword evidence="1 3" id="KW-0547">Nucleotide-binding</keyword>
<dbReference type="PRINTS" id="PR00328">
    <property type="entry name" value="SAR1GTPBP"/>
</dbReference>
<dbReference type="PANTHER" id="PTHR46724:SF2">
    <property type="entry name" value="ADP-RIBOSYLATION FACTOR-LIKE PROTEIN 9"/>
    <property type="match status" value="1"/>
</dbReference>
<feature type="compositionally biased region" description="Basic and acidic residues" evidence="5">
    <location>
        <begin position="39"/>
        <end position="60"/>
    </location>
</feature>
<evidence type="ECO:0000256" key="3">
    <source>
        <dbReference type="PIRSR" id="PIRSR606689-1"/>
    </source>
</evidence>
<accession>A0A3B4ARY2</accession>
<dbReference type="InterPro" id="IPR053254">
    <property type="entry name" value="Arf-like_GTPase"/>
</dbReference>
<feature type="binding site" evidence="3">
    <location>
        <begin position="200"/>
        <end position="203"/>
    </location>
    <ligand>
        <name>GTP</name>
        <dbReference type="ChEBI" id="CHEBI:37565"/>
    </ligand>
</feature>
<dbReference type="GO" id="GO:0003924">
    <property type="term" value="F:GTPase activity"/>
    <property type="evidence" value="ECO:0007669"/>
    <property type="project" value="InterPro"/>
</dbReference>
<evidence type="ECO:0000313" key="6">
    <source>
        <dbReference type="Ensembl" id="ENSPMGP00000019898.1"/>
    </source>
</evidence>
<dbReference type="STRING" id="409849.ENSPMGP00000019898"/>
<organism evidence="6 7">
    <name type="scientific">Periophthalmus magnuspinnatus</name>
    <dbReference type="NCBI Taxonomy" id="409849"/>
    <lineage>
        <taxon>Eukaryota</taxon>
        <taxon>Metazoa</taxon>
        <taxon>Chordata</taxon>
        <taxon>Craniata</taxon>
        <taxon>Vertebrata</taxon>
        <taxon>Euteleostomi</taxon>
        <taxon>Actinopterygii</taxon>
        <taxon>Neopterygii</taxon>
        <taxon>Teleostei</taxon>
        <taxon>Neoteleostei</taxon>
        <taxon>Acanthomorphata</taxon>
        <taxon>Gobiaria</taxon>
        <taxon>Gobiiformes</taxon>
        <taxon>Gobioidei</taxon>
        <taxon>Gobiidae</taxon>
        <taxon>Oxudercinae</taxon>
        <taxon>Periophthalmus</taxon>
    </lineage>
</organism>
<keyword evidence="4" id="KW-0460">Magnesium</keyword>
<dbReference type="Proteomes" id="UP000261520">
    <property type="component" value="Unplaced"/>
</dbReference>
<feature type="binding site" evidence="3">
    <location>
        <position position="146"/>
    </location>
    <ligand>
        <name>GTP</name>
        <dbReference type="ChEBI" id="CHEBI:37565"/>
    </ligand>
</feature>
<dbReference type="PANTHER" id="PTHR46724">
    <property type="entry name" value="ADP-RIBOSYLATION FACTOR-LIKE PROTEIN 9-RELATED"/>
    <property type="match status" value="1"/>
</dbReference>
<feature type="binding site" evidence="4">
    <location>
        <position position="124"/>
    </location>
    <ligand>
        <name>Mg(2+)</name>
        <dbReference type="ChEBI" id="CHEBI:18420"/>
    </ligand>
</feature>
<evidence type="ECO:0000256" key="5">
    <source>
        <dbReference type="SAM" id="MobiDB-lite"/>
    </source>
</evidence>